<keyword evidence="5 7" id="KW-0131">Cell cycle</keyword>
<comment type="PTM">
    <text evidence="7">Carboxylation is probably crucial for Mg(2+) binding and, consequently, for the gamma-phosphate positioning of ATP.</text>
</comment>
<sequence length="482" mass="49045">MRLGELLPGAGLAPEIAAREIAGLTADSRTSAPGSVFFAVPGAKGDGFGHAAAAAAAGAVAVVAARRPDRLPLGVAVVLVPDVRRALSAAAARFNPGQPATVVAVTGTSGKTSVAAFVRQIWASTGSRAASMGTLGIVAPDGAVYGSLTTPDPVTLHRDLDGLARDGVTHLALEASSHGLDQHRLDGVRLAAAAFTNLSRDHLDYHPTVEHYLAAKLRLFVDLLAPGRPAVVDVDGEAAPRVVAAARARGLAVVTVGRGGDDIRLLSAEPDGFAMRLALRHGGRDRRLTLPLAGTFQVSNALVAAGLCIATGTPPDAAFAALEGLVGAPGRLERVGERRGAPIVVDYAHKPDALEKVLLTLRPYAPGRLIVVFGCGGDRDPGKRPIMGEIAARLADVVLVTDDNPRSEDPASIRAAILAAAPGATEVADRADAIARAVGLLEPGDALVVAGKGHETGQTARGITLPFSDAAAVAAALQRLPA</sequence>
<dbReference type="AlphaFoldDB" id="A0A4V1RU62"/>
<evidence type="ECO:0000256" key="5">
    <source>
        <dbReference type="ARBA" id="ARBA00023306"/>
    </source>
</evidence>
<dbReference type="GO" id="GO:0008765">
    <property type="term" value="F:UDP-N-acetylmuramoylalanyl-D-glutamate-2,6-diaminopimelate ligase activity"/>
    <property type="evidence" value="ECO:0007669"/>
    <property type="project" value="UniProtKB-UniRule"/>
</dbReference>
<dbReference type="Proteomes" id="UP000290759">
    <property type="component" value="Unassembled WGS sequence"/>
</dbReference>
<comment type="cofactor">
    <cofactor evidence="7">
        <name>Mg(2+)</name>
        <dbReference type="ChEBI" id="CHEBI:18420"/>
    </cofactor>
</comment>
<dbReference type="Pfam" id="PF02875">
    <property type="entry name" value="Mur_ligase_C"/>
    <property type="match status" value="1"/>
</dbReference>
<keyword evidence="4 7" id="KW-0573">Peptidoglycan synthesis</keyword>
<feature type="domain" description="Mur ligase N-terminal catalytic" evidence="9">
    <location>
        <begin position="20"/>
        <end position="94"/>
    </location>
</feature>
<dbReference type="GO" id="GO:0051301">
    <property type="term" value="P:cell division"/>
    <property type="evidence" value="ECO:0007669"/>
    <property type="project" value="UniProtKB-KW"/>
</dbReference>
<evidence type="ECO:0000256" key="3">
    <source>
        <dbReference type="ARBA" id="ARBA00022960"/>
    </source>
</evidence>
<organism evidence="12 13">
    <name type="scientific">Lichenibacterium minor</name>
    <dbReference type="NCBI Taxonomy" id="2316528"/>
    <lineage>
        <taxon>Bacteria</taxon>
        <taxon>Pseudomonadati</taxon>
        <taxon>Pseudomonadota</taxon>
        <taxon>Alphaproteobacteria</taxon>
        <taxon>Hyphomicrobiales</taxon>
        <taxon>Lichenihabitantaceae</taxon>
        <taxon>Lichenibacterium</taxon>
    </lineage>
</organism>
<dbReference type="PANTHER" id="PTHR23135:SF4">
    <property type="entry name" value="UDP-N-ACETYLMURAMOYL-L-ALANYL-D-GLUTAMATE--2,6-DIAMINOPIMELATE LIGASE MURE HOMOLOG, CHLOROPLASTIC"/>
    <property type="match status" value="1"/>
</dbReference>
<keyword evidence="2 7" id="KW-0132">Cell division</keyword>
<evidence type="ECO:0000259" key="9">
    <source>
        <dbReference type="Pfam" id="PF01225"/>
    </source>
</evidence>
<dbReference type="SUPFAM" id="SSF63418">
    <property type="entry name" value="MurE/MurF N-terminal domain"/>
    <property type="match status" value="1"/>
</dbReference>
<comment type="similarity">
    <text evidence="1 7">Belongs to the MurCDEF family. MurE subfamily.</text>
</comment>
<dbReference type="GO" id="GO:0008360">
    <property type="term" value="P:regulation of cell shape"/>
    <property type="evidence" value="ECO:0007669"/>
    <property type="project" value="UniProtKB-KW"/>
</dbReference>
<keyword evidence="7 12" id="KW-0436">Ligase</keyword>
<feature type="binding site" evidence="7">
    <location>
        <begin position="403"/>
        <end position="406"/>
    </location>
    <ligand>
        <name>meso-2,6-diaminopimelate</name>
        <dbReference type="ChEBI" id="CHEBI:57791"/>
    </ligand>
</feature>
<keyword evidence="13" id="KW-1185">Reference proteome</keyword>
<dbReference type="EC" id="6.3.2.13" evidence="7"/>
<reference evidence="12 13" key="2">
    <citation type="submission" date="2019-02" db="EMBL/GenBank/DDBJ databases">
        <title>'Lichenibacterium ramalinii' gen. nov. sp. nov., 'Lichenibacterium minor' gen. nov. sp. nov.</title>
        <authorList>
            <person name="Pankratov T."/>
        </authorList>
    </citation>
    <scope>NUCLEOTIDE SEQUENCE [LARGE SCALE GENOMIC DNA]</scope>
    <source>
        <strain evidence="12 13">RmlP026</strain>
    </source>
</reference>
<keyword evidence="7" id="KW-0963">Cytoplasm</keyword>
<keyword evidence="7" id="KW-0067">ATP-binding</keyword>
<comment type="catalytic activity">
    <reaction evidence="7">
        <text>UDP-N-acetyl-alpha-D-muramoyl-L-alanyl-D-glutamate + meso-2,6-diaminopimelate + ATP = UDP-N-acetyl-alpha-D-muramoyl-L-alanyl-gamma-D-glutamyl-meso-2,6-diaminopimelate + ADP + phosphate + H(+)</text>
        <dbReference type="Rhea" id="RHEA:23676"/>
        <dbReference type="ChEBI" id="CHEBI:15378"/>
        <dbReference type="ChEBI" id="CHEBI:30616"/>
        <dbReference type="ChEBI" id="CHEBI:43474"/>
        <dbReference type="ChEBI" id="CHEBI:57791"/>
        <dbReference type="ChEBI" id="CHEBI:83900"/>
        <dbReference type="ChEBI" id="CHEBI:83905"/>
        <dbReference type="ChEBI" id="CHEBI:456216"/>
        <dbReference type="EC" id="6.3.2.13"/>
    </reaction>
</comment>
<dbReference type="InterPro" id="IPR036615">
    <property type="entry name" value="Mur_ligase_C_dom_sf"/>
</dbReference>
<evidence type="ECO:0000256" key="2">
    <source>
        <dbReference type="ARBA" id="ARBA00022618"/>
    </source>
</evidence>
<reference evidence="12 13" key="1">
    <citation type="submission" date="2018-12" db="EMBL/GenBank/DDBJ databases">
        <authorList>
            <person name="Grouzdev D.S."/>
            <person name="Krutkina M.S."/>
        </authorList>
    </citation>
    <scope>NUCLEOTIDE SEQUENCE [LARGE SCALE GENOMIC DNA]</scope>
    <source>
        <strain evidence="12 13">RmlP026</strain>
    </source>
</reference>
<accession>A0A4V1RU62</accession>
<dbReference type="InterPro" id="IPR035911">
    <property type="entry name" value="MurE/MurF_N"/>
</dbReference>
<dbReference type="NCBIfam" id="NF001124">
    <property type="entry name" value="PRK00139.1-2"/>
    <property type="match status" value="1"/>
</dbReference>
<dbReference type="GO" id="GO:0071555">
    <property type="term" value="P:cell wall organization"/>
    <property type="evidence" value="ECO:0007669"/>
    <property type="project" value="UniProtKB-KW"/>
</dbReference>
<evidence type="ECO:0000256" key="4">
    <source>
        <dbReference type="ARBA" id="ARBA00022984"/>
    </source>
</evidence>
<keyword evidence="3 7" id="KW-0133">Cell shape</keyword>
<dbReference type="InterPro" id="IPR036565">
    <property type="entry name" value="Mur-like_cat_sf"/>
</dbReference>
<dbReference type="GO" id="GO:0009252">
    <property type="term" value="P:peptidoglycan biosynthetic process"/>
    <property type="evidence" value="ECO:0007669"/>
    <property type="project" value="UniProtKB-UniRule"/>
</dbReference>
<comment type="caution">
    <text evidence="12">The sequence shown here is derived from an EMBL/GenBank/DDBJ whole genome shotgun (WGS) entry which is preliminary data.</text>
</comment>
<dbReference type="Gene3D" id="3.40.1390.10">
    <property type="entry name" value="MurE/MurF, N-terminal domain"/>
    <property type="match status" value="1"/>
</dbReference>
<dbReference type="InterPro" id="IPR004101">
    <property type="entry name" value="Mur_ligase_C"/>
</dbReference>
<dbReference type="RefSeq" id="WP_129228803.1">
    <property type="nucleotide sequence ID" value="NZ_QYBB01000033.1"/>
</dbReference>
<dbReference type="InterPro" id="IPR013221">
    <property type="entry name" value="Mur_ligase_cen"/>
</dbReference>
<dbReference type="SUPFAM" id="SSF53244">
    <property type="entry name" value="MurD-like peptide ligases, peptide-binding domain"/>
    <property type="match status" value="1"/>
</dbReference>
<evidence type="ECO:0000313" key="12">
    <source>
        <dbReference type="EMBL" id="RYC30044.1"/>
    </source>
</evidence>
<dbReference type="PANTHER" id="PTHR23135">
    <property type="entry name" value="MUR LIGASE FAMILY MEMBER"/>
    <property type="match status" value="1"/>
</dbReference>
<dbReference type="Gene3D" id="3.40.1190.10">
    <property type="entry name" value="Mur-like, catalytic domain"/>
    <property type="match status" value="1"/>
</dbReference>
<dbReference type="Pfam" id="PF08245">
    <property type="entry name" value="Mur_ligase_M"/>
    <property type="match status" value="1"/>
</dbReference>
<name>A0A4V1RU62_9HYPH</name>
<feature type="binding site" evidence="7">
    <location>
        <position position="379"/>
    </location>
    <ligand>
        <name>meso-2,6-diaminopimelate</name>
        <dbReference type="ChEBI" id="CHEBI:57791"/>
    </ligand>
</feature>
<feature type="binding site" evidence="7">
    <location>
        <position position="176"/>
    </location>
    <ligand>
        <name>UDP-N-acetyl-alpha-D-muramoyl-L-alanyl-D-glutamate</name>
        <dbReference type="ChEBI" id="CHEBI:83900"/>
    </ligand>
</feature>
<dbReference type="NCBIfam" id="TIGR01085">
    <property type="entry name" value="murE"/>
    <property type="match status" value="1"/>
</dbReference>
<dbReference type="NCBIfam" id="NF001126">
    <property type="entry name" value="PRK00139.1-4"/>
    <property type="match status" value="1"/>
</dbReference>
<dbReference type="HAMAP" id="MF_00208">
    <property type="entry name" value="MurE"/>
    <property type="match status" value="1"/>
</dbReference>
<protein>
    <recommendedName>
        <fullName evidence="7">UDP-N-acetylmuramoyl-L-alanyl-D-glutamate--2,6-diaminopimelate ligase</fullName>
        <ecNumber evidence="7">6.3.2.13</ecNumber>
    </recommendedName>
    <alternativeName>
        <fullName evidence="7">Meso-A2pm-adding enzyme</fullName>
    </alternativeName>
    <alternativeName>
        <fullName evidence="7">Meso-diaminopimelate-adding enzyme</fullName>
    </alternativeName>
    <alternativeName>
        <fullName evidence="7">UDP-MurNAc-L-Ala-D-Glu:meso-diaminopimelate ligase</fullName>
    </alternativeName>
    <alternativeName>
        <fullName evidence="7">UDP-MurNAc-tripeptide synthetase</fullName>
    </alternativeName>
    <alternativeName>
        <fullName evidence="7">UDP-N-acetylmuramyl-tripeptide synthetase</fullName>
    </alternativeName>
</protein>
<feature type="modified residue" description="N6-carboxylysine" evidence="7">
    <location>
        <position position="216"/>
    </location>
</feature>
<evidence type="ECO:0000256" key="6">
    <source>
        <dbReference type="ARBA" id="ARBA00023316"/>
    </source>
</evidence>
<dbReference type="GO" id="GO:0005737">
    <property type="term" value="C:cytoplasm"/>
    <property type="evidence" value="ECO:0007669"/>
    <property type="project" value="UniProtKB-SubCell"/>
</dbReference>
<dbReference type="SUPFAM" id="SSF53623">
    <property type="entry name" value="MurD-like peptide ligases, catalytic domain"/>
    <property type="match status" value="1"/>
</dbReference>
<feature type="binding site" evidence="7">
    <location>
        <position position="28"/>
    </location>
    <ligand>
        <name>UDP-N-acetyl-alpha-D-muramoyl-L-alanyl-D-glutamate</name>
        <dbReference type="ChEBI" id="CHEBI:83900"/>
    </ligand>
</feature>
<evidence type="ECO:0000259" key="11">
    <source>
        <dbReference type="Pfam" id="PF08245"/>
    </source>
</evidence>
<dbReference type="GO" id="GO:0005524">
    <property type="term" value="F:ATP binding"/>
    <property type="evidence" value="ECO:0007669"/>
    <property type="project" value="UniProtKB-UniRule"/>
</dbReference>
<dbReference type="InterPro" id="IPR005761">
    <property type="entry name" value="UDP-N-AcMur-Glu-dNH2Pim_ligase"/>
</dbReference>
<feature type="domain" description="Mur ligase C-terminal" evidence="10">
    <location>
        <begin position="330"/>
        <end position="453"/>
    </location>
</feature>
<feature type="binding site" evidence="7">
    <location>
        <position position="184"/>
    </location>
    <ligand>
        <name>UDP-N-acetyl-alpha-D-muramoyl-L-alanyl-D-glutamate</name>
        <dbReference type="ChEBI" id="CHEBI:83900"/>
    </ligand>
</feature>
<comment type="function">
    <text evidence="7">Catalyzes the addition of meso-diaminopimelic acid to the nucleotide precursor UDP-N-acetylmuramoyl-L-alanyl-D-glutamate (UMAG) in the biosynthesis of bacterial cell-wall peptidoglycan.</text>
</comment>
<keyword evidence="7" id="KW-0460">Magnesium</keyword>
<evidence type="ECO:0000256" key="1">
    <source>
        <dbReference type="ARBA" id="ARBA00005898"/>
    </source>
</evidence>
<evidence type="ECO:0000313" key="13">
    <source>
        <dbReference type="Proteomes" id="UP000290759"/>
    </source>
</evidence>
<evidence type="ECO:0000256" key="8">
    <source>
        <dbReference type="RuleBase" id="RU004135"/>
    </source>
</evidence>
<dbReference type="InterPro" id="IPR000713">
    <property type="entry name" value="Mur_ligase_N"/>
</dbReference>
<dbReference type="Pfam" id="PF01225">
    <property type="entry name" value="Mur_ligase"/>
    <property type="match status" value="1"/>
</dbReference>
<feature type="short sequence motif" description="Meso-diaminopimelate recognition motif" evidence="7">
    <location>
        <begin position="403"/>
        <end position="406"/>
    </location>
</feature>
<dbReference type="EMBL" id="QYBB01000033">
    <property type="protein sequence ID" value="RYC30044.1"/>
    <property type="molecule type" value="Genomic_DNA"/>
</dbReference>
<keyword evidence="7" id="KW-0547">Nucleotide-binding</keyword>
<feature type="binding site" evidence="7">
    <location>
        <position position="455"/>
    </location>
    <ligand>
        <name>meso-2,6-diaminopimelate</name>
        <dbReference type="ChEBI" id="CHEBI:57791"/>
    </ligand>
</feature>
<gene>
    <name evidence="7" type="primary">murE</name>
    <name evidence="12" type="ORF">D3273_20735</name>
</gene>
<feature type="binding site" evidence="7">
    <location>
        <position position="182"/>
    </location>
    <ligand>
        <name>UDP-N-acetyl-alpha-D-muramoyl-L-alanyl-D-glutamate</name>
        <dbReference type="ChEBI" id="CHEBI:83900"/>
    </ligand>
</feature>
<comment type="caution">
    <text evidence="7">Lacks conserved residue(s) required for the propagation of feature annotation.</text>
</comment>
<dbReference type="Gene3D" id="3.90.190.20">
    <property type="entry name" value="Mur ligase, C-terminal domain"/>
    <property type="match status" value="1"/>
</dbReference>
<evidence type="ECO:0000256" key="7">
    <source>
        <dbReference type="HAMAP-Rule" id="MF_00208"/>
    </source>
</evidence>
<dbReference type="OrthoDB" id="9800958at2"/>
<dbReference type="GO" id="GO:0000287">
    <property type="term" value="F:magnesium ion binding"/>
    <property type="evidence" value="ECO:0007669"/>
    <property type="project" value="UniProtKB-UniRule"/>
</dbReference>
<feature type="binding site" evidence="7">
    <location>
        <begin position="107"/>
        <end position="113"/>
    </location>
    <ligand>
        <name>ATP</name>
        <dbReference type="ChEBI" id="CHEBI:30616"/>
    </ligand>
</feature>
<comment type="subcellular location">
    <subcellularLocation>
        <location evidence="7 8">Cytoplasm</location>
    </subcellularLocation>
</comment>
<proteinExistence type="inferred from homology"/>
<feature type="binding site" evidence="7">
    <location>
        <begin position="149"/>
        <end position="150"/>
    </location>
    <ligand>
        <name>UDP-N-acetyl-alpha-D-muramoyl-L-alanyl-D-glutamate</name>
        <dbReference type="ChEBI" id="CHEBI:83900"/>
    </ligand>
</feature>
<keyword evidence="6 7" id="KW-0961">Cell wall biogenesis/degradation</keyword>
<dbReference type="UniPathway" id="UPA00219"/>
<feature type="domain" description="Mur ligase central" evidence="11">
    <location>
        <begin position="105"/>
        <end position="307"/>
    </location>
</feature>
<feature type="binding site" evidence="7">
    <location>
        <position position="451"/>
    </location>
    <ligand>
        <name>meso-2,6-diaminopimelate</name>
        <dbReference type="ChEBI" id="CHEBI:57791"/>
    </ligand>
</feature>
<comment type="pathway">
    <text evidence="7 8">Cell wall biogenesis; peptidoglycan biosynthesis.</text>
</comment>
<evidence type="ECO:0000259" key="10">
    <source>
        <dbReference type="Pfam" id="PF02875"/>
    </source>
</evidence>